<feature type="region of interest" description="Disordered" evidence="1">
    <location>
        <begin position="37"/>
        <end position="83"/>
    </location>
</feature>
<proteinExistence type="predicted"/>
<evidence type="ECO:0000313" key="3">
    <source>
        <dbReference type="Proteomes" id="UP001417504"/>
    </source>
</evidence>
<reference evidence="2 3" key="1">
    <citation type="submission" date="2024-01" db="EMBL/GenBank/DDBJ databases">
        <title>Genome assemblies of Stephania.</title>
        <authorList>
            <person name="Yang L."/>
        </authorList>
    </citation>
    <scope>NUCLEOTIDE SEQUENCE [LARGE SCALE GENOMIC DNA]</scope>
    <source>
        <strain evidence="2">QJT</strain>
        <tissue evidence="2">Leaf</tissue>
    </source>
</reference>
<dbReference type="AlphaFoldDB" id="A0AAP0JN19"/>
<sequence length="102" mass="11895">MPFSWICFYDRGSGEEEIYYGSSYDISEFKCDRSEKCSRSGGFEDSENELRSARASSVPRDLHNHDQRRKGNSNGDKWKMKTRGEGSRSLFHLVKSVFRREV</sequence>
<evidence type="ECO:0000256" key="1">
    <source>
        <dbReference type="SAM" id="MobiDB-lite"/>
    </source>
</evidence>
<protein>
    <submittedName>
        <fullName evidence="2">Uncharacterized protein</fullName>
    </submittedName>
</protein>
<accession>A0AAP0JN19</accession>
<gene>
    <name evidence="2" type="ORF">Sjap_007338</name>
</gene>
<comment type="caution">
    <text evidence="2">The sequence shown here is derived from an EMBL/GenBank/DDBJ whole genome shotgun (WGS) entry which is preliminary data.</text>
</comment>
<dbReference type="Proteomes" id="UP001417504">
    <property type="component" value="Unassembled WGS sequence"/>
</dbReference>
<evidence type="ECO:0000313" key="2">
    <source>
        <dbReference type="EMBL" id="KAK9136744.1"/>
    </source>
</evidence>
<organism evidence="2 3">
    <name type="scientific">Stephania japonica</name>
    <dbReference type="NCBI Taxonomy" id="461633"/>
    <lineage>
        <taxon>Eukaryota</taxon>
        <taxon>Viridiplantae</taxon>
        <taxon>Streptophyta</taxon>
        <taxon>Embryophyta</taxon>
        <taxon>Tracheophyta</taxon>
        <taxon>Spermatophyta</taxon>
        <taxon>Magnoliopsida</taxon>
        <taxon>Ranunculales</taxon>
        <taxon>Menispermaceae</taxon>
        <taxon>Menispermoideae</taxon>
        <taxon>Cissampelideae</taxon>
        <taxon>Stephania</taxon>
    </lineage>
</organism>
<keyword evidence="3" id="KW-1185">Reference proteome</keyword>
<dbReference type="EMBL" id="JBBNAE010000003">
    <property type="protein sequence ID" value="KAK9136744.1"/>
    <property type="molecule type" value="Genomic_DNA"/>
</dbReference>
<name>A0AAP0JN19_9MAGN</name>